<organism evidence="1 2">
    <name type="scientific">Eucalyptus globulus</name>
    <name type="common">Tasmanian blue gum</name>
    <dbReference type="NCBI Taxonomy" id="34317"/>
    <lineage>
        <taxon>Eukaryota</taxon>
        <taxon>Viridiplantae</taxon>
        <taxon>Streptophyta</taxon>
        <taxon>Embryophyta</taxon>
        <taxon>Tracheophyta</taxon>
        <taxon>Spermatophyta</taxon>
        <taxon>Magnoliopsida</taxon>
        <taxon>eudicotyledons</taxon>
        <taxon>Gunneridae</taxon>
        <taxon>Pentapetalae</taxon>
        <taxon>rosids</taxon>
        <taxon>malvids</taxon>
        <taxon>Myrtales</taxon>
        <taxon>Myrtaceae</taxon>
        <taxon>Myrtoideae</taxon>
        <taxon>Eucalypteae</taxon>
        <taxon>Eucalyptus</taxon>
    </lineage>
</organism>
<evidence type="ECO:0000313" key="1">
    <source>
        <dbReference type="EMBL" id="KAL3719370.1"/>
    </source>
</evidence>
<evidence type="ECO:0008006" key="3">
    <source>
        <dbReference type="Google" id="ProtNLM"/>
    </source>
</evidence>
<dbReference type="AlphaFoldDB" id="A0ABD3J165"/>
<reference evidence="1 2" key="1">
    <citation type="submission" date="2024-11" db="EMBL/GenBank/DDBJ databases">
        <title>Chromosome-level genome assembly of Eucalyptus globulus Labill. provides insights into its genome evolution.</title>
        <authorList>
            <person name="Li X."/>
        </authorList>
    </citation>
    <scope>NUCLEOTIDE SEQUENCE [LARGE SCALE GENOMIC DNA]</scope>
    <source>
        <strain evidence="1">CL2024</strain>
        <tissue evidence="1">Fresh tender leaves</tissue>
    </source>
</reference>
<evidence type="ECO:0000313" key="2">
    <source>
        <dbReference type="Proteomes" id="UP001634007"/>
    </source>
</evidence>
<dbReference type="Proteomes" id="UP001634007">
    <property type="component" value="Unassembled WGS sequence"/>
</dbReference>
<sequence length="161" mass="17505">MRELMGQQAWDQAAAFTPAIAVAAQAAAATAFATAAKAATVAAPTTAPVAMPAGVQPKNIEARRERLIHKLVEHFLKLSPPRFTSTGDPKATSLWIQDLEKAFALLMCTLAEKVTLVVYELQGNANIWWRATKDTIFPEGVIPVWDAFLKAFNDQYFSGMA</sequence>
<accession>A0ABD3J165</accession>
<gene>
    <name evidence="1" type="ORF">ACJRO7_004343</name>
</gene>
<comment type="caution">
    <text evidence="1">The sequence shown here is derived from an EMBL/GenBank/DDBJ whole genome shotgun (WGS) entry which is preliminary data.</text>
</comment>
<dbReference type="EMBL" id="JBJKBG010000010">
    <property type="protein sequence ID" value="KAL3719370.1"/>
    <property type="molecule type" value="Genomic_DNA"/>
</dbReference>
<proteinExistence type="predicted"/>
<protein>
    <recommendedName>
        <fullName evidence="3">Retrotransposon gag domain-containing protein</fullName>
    </recommendedName>
</protein>
<name>A0ABD3J165_EUCGL</name>
<keyword evidence="2" id="KW-1185">Reference proteome</keyword>